<gene>
    <name evidence="2" type="ORF">QQS21_007762</name>
</gene>
<proteinExistence type="predicted"/>
<accession>A0AAJ0CMI0</accession>
<evidence type="ECO:0000313" key="3">
    <source>
        <dbReference type="Proteomes" id="UP001251528"/>
    </source>
</evidence>
<reference evidence="2" key="1">
    <citation type="submission" date="2023-06" db="EMBL/GenBank/DDBJ databases">
        <title>Conoideocrella luteorostrata (Hypocreales: Clavicipitaceae), a potential biocontrol fungus for elongate hemlock scale in United States Christmas tree production areas.</title>
        <authorList>
            <person name="Barrett H."/>
            <person name="Lovett B."/>
            <person name="Macias A.M."/>
            <person name="Stajich J.E."/>
            <person name="Kasson M.T."/>
        </authorList>
    </citation>
    <scope>NUCLEOTIDE SEQUENCE</scope>
    <source>
        <strain evidence="2">ARSEF 14590</strain>
    </source>
</reference>
<comment type="caution">
    <text evidence="2">The sequence shown here is derived from an EMBL/GenBank/DDBJ whole genome shotgun (WGS) entry which is preliminary data.</text>
</comment>
<name>A0AAJ0CMI0_9HYPO</name>
<dbReference type="AlphaFoldDB" id="A0AAJ0CMI0"/>
<feature type="region of interest" description="Disordered" evidence="1">
    <location>
        <begin position="289"/>
        <end position="310"/>
    </location>
</feature>
<feature type="region of interest" description="Disordered" evidence="1">
    <location>
        <begin position="218"/>
        <end position="238"/>
    </location>
</feature>
<feature type="compositionally biased region" description="Low complexity" evidence="1">
    <location>
        <begin position="221"/>
        <end position="238"/>
    </location>
</feature>
<organism evidence="2 3">
    <name type="scientific">Conoideocrella luteorostrata</name>
    <dbReference type="NCBI Taxonomy" id="1105319"/>
    <lineage>
        <taxon>Eukaryota</taxon>
        <taxon>Fungi</taxon>
        <taxon>Dikarya</taxon>
        <taxon>Ascomycota</taxon>
        <taxon>Pezizomycotina</taxon>
        <taxon>Sordariomycetes</taxon>
        <taxon>Hypocreomycetidae</taxon>
        <taxon>Hypocreales</taxon>
        <taxon>Clavicipitaceae</taxon>
        <taxon>Conoideocrella</taxon>
    </lineage>
</organism>
<dbReference type="Proteomes" id="UP001251528">
    <property type="component" value="Unassembled WGS sequence"/>
</dbReference>
<feature type="region of interest" description="Disordered" evidence="1">
    <location>
        <begin position="1"/>
        <end position="23"/>
    </location>
</feature>
<evidence type="ECO:0000256" key="1">
    <source>
        <dbReference type="SAM" id="MobiDB-lite"/>
    </source>
</evidence>
<keyword evidence="3" id="KW-1185">Reference proteome</keyword>
<protein>
    <submittedName>
        <fullName evidence="2">Uncharacterized protein</fullName>
    </submittedName>
</protein>
<evidence type="ECO:0000313" key="2">
    <source>
        <dbReference type="EMBL" id="KAK2594543.1"/>
    </source>
</evidence>
<dbReference type="EMBL" id="JASWJB010000165">
    <property type="protein sequence ID" value="KAK2594543.1"/>
    <property type="molecule type" value="Genomic_DNA"/>
</dbReference>
<sequence>MDPDGRFVTPVPPPTINGSPTIRRLGSASSLLYGRPTSQSGSVGPSWKRFFGWEANLKTERQATACISREVDISPFRFQLPDSTPHSMDERRTRDISPESLRRFLIDDPPLPPDPTMSYLSVLDIPTELAEEVDDEVDDDDDDSFATSAISETQVLRTRLSPPPCQRSVCTDLAPPSDTHSSSLTLTIRSTTDQRAIHDQTIDAPSDITQLPKLDAATDASQSNWSPTTSSSIFTTPISPQSLTDERSCFYDSNDDDDVLSSADGECLFYNPHQNMPIEEIFKGYSLPRHSGEDKAVDSSSPGKSGREPDMAISGMSFLCGPIDTGLDDFVSELGLIAEVIGSKHN</sequence>